<dbReference type="EMBL" id="AF325828">
    <property type="protein sequence ID" value="AAK69611.1"/>
    <property type="molecule type" value="Genomic_DNA"/>
</dbReference>
<evidence type="ECO:0000313" key="1">
    <source>
        <dbReference type="EMBL" id="AAK69611.1"/>
    </source>
</evidence>
<dbReference type="AlphaFoldDB" id="Q93PN4"/>
<dbReference type="PANTHER" id="PTHR40084:SF1">
    <property type="entry name" value="PHOSPHOTRANSFERASE"/>
    <property type="match status" value="1"/>
</dbReference>
<evidence type="ECO:0008006" key="2">
    <source>
        <dbReference type="Google" id="ProtNLM"/>
    </source>
</evidence>
<dbReference type="PANTHER" id="PTHR40084">
    <property type="entry name" value="PHOSPHOHYDROLASE, PHP FAMILY"/>
    <property type="match status" value="1"/>
</dbReference>
<dbReference type="Gene3D" id="1.10.150.20">
    <property type="entry name" value="5' to 3' exonuclease, C-terminal subdomain"/>
    <property type="match status" value="1"/>
</dbReference>
<dbReference type="InterPro" id="IPR010994">
    <property type="entry name" value="RuvA_2-like"/>
</dbReference>
<sequence>MQTYFADLHIHIGRTKSNRPVKITASNALTLERILYESSEEKGMDIIGVIDCHVPEVIETLADLLLEGICIERKGGGIAFQQTTLILGSEIEIYDTHCTGPIHVLIYIPTLKLMKEFSDWLSVRMKNNTLSSQRIYESGLNVQKKVKQLGGLFIPAHIFTPYKSLYGRGVNKSLLEVFDPNLIDAVELGLSADTEMADQLKELQPYSFLTNSDAHSLAKIGREYQKLLLKEASFHELSLALQQKEGRRIITNYGLNPKLGKYHQSVCEECMVPIDIHTFTQCTHCGHHRYIKGVSDRIAELHKEHVISRPRPAYIHQVPLEYIPGIGPKTLKKLKDHFKTEMDILHNVNSEALETVIPQKLSQLILQARTGSLRLKKGGGGIYGKVEPH</sequence>
<name>Q93PN4_BACPU</name>
<protein>
    <recommendedName>
        <fullName evidence="2">TIGR00375 family protein</fullName>
    </recommendedName>
</protein>
<reference evidence="1" key="1">
    <citation type="submission" date="2000-12" db="EMBL/GenBank/DDBJ databases">
        <title>Cloning the gene of an unknown conserved protein from Bacillus pumilus.</title>
        <authorList>
            <person name="Lixin M."/>
        </authorList>
    </citation>
    <scope>NUCLEOTIDE SEQUENCE</scope>
    <source>
        <strain evidence="1">HB030</strain>
    </source>
</reference>
<proteinExistence type="predicted"/>
<dbReference type="SUPFAM" id="SSF89550">
    <property type="entry name" value="PHP domain-like"/>
    <property type="match status" value="1"/>
</dbReference>
<dbReference type="SUPFAM" id="SSF47781">
    <property type="entry name" value="RuvA domain 2-like"/>
    <property type="match status" value="1"/>
</dbReference>
<accession>Q93PN4</accession>
<organism evidence="1">
    <name type="scientific">Bacillus pumilus</name>
    <name type="common">Bacillus mesentericus</name>
    <dbReference type="NCBI Taxonomy" id="1408"/>
    <lineage>
        <taxon>Bacteria</taxon>
        <taxon>Bacillati</taxon>
        <taxon>Bacillota</taxon>
        <taxon>Bacilli</taxon>
        <taxon>Bacillales</taxon>
        <taxon>Bacillaceae</taxon>
        <taxon>Bacillus</taxon>
    </lineage>
</organism>
<dbReference type="Gene3D" id="3.20.20.140">
    <property type="entry name" value="Metal-dependent hydrolases"/>
    <property type="match status" value="1"/>
</dbReference>
<dbReference type="CDD" id="cd19067">
    <property type="entry name" value="PfuEndoQ-like"/>
    <property type="match status" value="1"/>
</dbReference>
<dbReference type="InterPro" id="IPR016195">
    <property type="entry name" value="Pol/histidinol_Pase-like"/>
</dbReference>